<gene>
    <name evidence="6" type="primary">Cck</name>
    <name evidence="6" type="ORF">GTO96_0009215</name>
</gene>
<dbReference type="GO" id="GO:0005615">
    <property type="term" value="C:extracellular space"/>
    <property type="evidence" value="ECO:0007669"/>
    <property type="project" value="TreeGrafter"/>
</dbReference>
<accession>A0A8X7X9D7</accession>
<reference evidence="6 7" key="1">
    <citation type="journal article" date="2021" name="Cell">
        <title>Tracing the genetic footprints of vertebrate landing in non-teleost ray-finned fishes.</title>
        <authorList>
            <person name="Bi X."/>
            <person name="Wang K."/>
            <person name="Yang L."/>
            <person name="Pan H."/>
            <person name="Jiang H."/>
            <person name="Wei Q."/>
            <person name="Fang M."/>
            <person name="Yu H."/>
            <person name="Zhu C."/>
            <person name="Cai Y."/>
            <person name="He Y."/>
            <person name="Gan X."/>
            <person name="Zeng H."/>
            <person name="Yu D."/>
            <person name="Zhu Y."/>
            <person name="Jiang H."/>
            <person name="Qiu Q."/>
            <person name="Yang H."/>
            <person name="Zhang Y.E."/>
            <person name="Wang W."/>
            <person name="Zhu M."/>
            <person name="He S."/>
            <person name="Zhang G."/>
        </authorList>
    </citation>
    <scope>NUCLEOTIDE SEQUENCE [LARGE SCALE GENOMIC DNA]</scope>
    <source>
        <strain evidence="6">Bchr_013</strain>
    </source>
</reference>
<evidence type="ECO:0000256" key="2">
    <source>
        <dbReference type="ARBA" id="ARBA00022815"/>
    </source>
</evidence>
<comment type="caution">
    <text evidence="6">The sequence shown here is derived from an EMBL/GenBank/DDBJ whole genome shotgun (WGS) entry which is preliminary data.</text>
</comment>
<proteinExistence type="predicted"/>
<sequence length="142" mass="15237">MNSGICACVLLAVLSSTCLARPSAGTEGDGSPTAAQLDQSASVLNRNVRSAPINAQLRPFLKTDGTAQQRAGIGSLLSKYIKQMMKAVKICTSCGKAVLASCQFRRKKSAKRHDVQVVHEGSLGLPQQHQTQSRRKDEMALR</sequence>
<dbReference type="GO" id="GO:0005184">
    <property type="term" value="F:neuropeptide hormone activity"/>
    <property type="evidence" value="ECO:0007669"/>
    <property type="project" value="InterPro"/>
</dbReference>
<dbReference type="AlphaFoldDB" id="A0A8X7X9D7"/>
<evidence type="ECO:0000259" key="5">
    <source>
        <dbReference type="Pfam" id="PF00918"/>
    </source>
</evidence>
<dbReference type="PANTHER" id="PTHR10786">
    <property type="entry name" value="CHOLECYSTOKININ"/>
    <property type="match status" value="1"/>
</dbReference>
<dbReference type="Pfam" id="PF00918">
    <property type="entry name" value="Gastrin"/>
    <property type="match status" value="1"/>
</dbReference>
<evidence type="ECO:0000313" key="6">
    <source>
        <dbReference type="EMBL" id="KAG2464780.1"/>
    </source>
</evidence>
<evidence type="ECO:0000256" key="4">
    <source>
        <dbReference type="SAM" id="SignalP"/>
    </source>
</evidence>
<dbReference type="EMBL" id="JAATIS010002524">
    <property type="protein sequence ID" value="KAG2464780.1"/>
    <property type="molecule type" value="Genomic_DNA"/>
</dbReference>
<dbReference type="GO" id="GO:0030424">
    <property type="term" value="C:axon"/>
    <property type="evidence" value="ECO:0007669"/>
    <property type="project" value="TreeGrafter"/>
</dbReference>
<name>A0A8X7X9D7_POLSE</name>
<dbReference type="PANTHER" id="PTHR10786:SF0">
    <property type="entry name" value="CHOLECYSTOKININ"/>
    <property type="match status" value="1"/>
</dbReference>
<evidence type="ECO:0000313" key="7">
    <source>
        <dbReference type="Proteomes" id="UP000886611"/>
    </source>
</evidence>
<organism evidence="6 7">
    <name type="scientific">Polypterus senegalus</name>
    <name type="common">Senegal bichir</name>
    <dbReference type="NCBI Taxonomy" id="55291"/>
    <lineage>
        <taxon>Eukaryota</taxon>
        <taxon>Metazoa</taxon>
        <taxon>Chordata</taxon>
        <taxon>Craniata</taxon>
        <taxon>Vertebrata</taxon>
        <taxon>Euteleostomi</taxon>
        <taxon>Actinopterygii</taxon>
        <taxon>Polypteriformes</taxon>
        <taxon>Polypteridae</taxon>
        <taxon>Polypterus</taxon>
    </lineage>
</organism>
<keyword evidence="1" id="KW-0765">Sulfation</keyword>
<feature type="chain" id="PRO_5036456809" evidence="4">
    <location>
        <begin position="21"/>
        <end position="142"/>
    </location>
</feature>
<feature type="non-terminal residue" evidence="6">
    <location>
        <position position="142"/>
    </location>
</feature>
<feature type="domain" description="Gastrin/cholecystokinin peptide hormone" evidence="5">
    <location>
        <begin position="3"/>
        <end position="87"/>
    </location>
</feature>
<protein>
    <submittedName>
        <fullName evidence="6">CCKN protein</fullName>
    </submittedName>
</protein>
<evidence type="ECO:0000256" key="1">
    <source>
        <dbReference type="ARBA" id="ARBA00022641"/>
    </source>
</evidence>
<evidence type="ECO:0000256" key="3">
    <source>
        <dbReference type="SAM" id="MobiDB-lite"/>
    </source>
</evidence>
<dbReference type="InterPro" id="IPR001651">
    <property type="entry name" value="Gastrin/CCK"/>
</dbReference>
<dbReference type="InterPro" id="IPR015499">
    <property type="entry name" value="CCK-like"/>
</dbReference>
<dbReference type="Proteomes" id="UP000886611">
    <property type="component" value="Unassembled WGS sequence"/>
</dbReference>
<feature type="region of interest" description="Disordered" evidence="3">
    <location>
        <begin position="111"/>
        <end position="142"/>
    </location>
</feature>
<feature type="non-terminal residue" evidence="6">
    <location>
        <position position="1"/>
    </location>
</feature>
<dbReference type="GO" id="GO:0007586">
    <property type="term" value="P:digestion"/>
    <property type="evidence" value="ECO:0007669"/>
    <property type="project" value="InterPro"/>
</dbReference>
<keyword evidence="7" id="KW-1185">Reference proteome</keyword>
<keyword evidence="4" id="KW-0732">Signal</keyword>
<feature type="signal peptide" evidence="4">
    <location>
        <begin position="1"/>
        <end position="20"/>
    </location>
</feature>
<keyword evidence="2" id="KW-0027">Amidation</keyword>